<dbReference type="OrthoDB" id="2985622at2"/>
<accession>I8RMA5</accession>
<evidence type="ECO:0000313" key="2">
    <source>
        <dbReference type="Proteomes" id="UP000004324"/>
    </source>
</evidence>
<evidence type="ECO:0008006" key="3">
    <source>
        <dbReference type="Google" id="ProtNLM"/>
    </source>
</evidence>
<protein>
    <recommendedName>
        <fullName evidence="3">Terminase</fullName>
    </recommendedName>
</protein>
<dbReference type="AlphaFoldDB" id="I8RMA5"/>
<proteinExistence type="predicted"/>
<reference evidence="1 2" key="1">
    <citation type="journal article" date="2012" name="J. Bacteriol.">
        <title>Draft Genome Sequences for Two Metal-Reducing Pelosinus fermentans Strains Isolated from a Cr(VI)-Contaminated Site and for Type Strain R7.</title>
        <authorList>
            <person name="Brown S.D."/>
            <person name="Podar M."/>
            <person name="Klingeman D.M."/>
            <person name="Johnson C.M."/>
            <person name="Yang Z.K."/>
            <person name="Utturkar S.M."/>
            <person name="Land M.L."/>
            <person name="Mosher J.J."/>
            <person name="Hurt R.A.Jr."/>
            <person name="Phelps T.J."/>
            <person name="Palumbo A.V."/>
            <person name="Arkin A.P."/>
            <person name="Hazen T.C."/>
            <person name="Elias D.A."/>
        </authorList>
    </citation>
    <scope>NUCLEOTIDE SEQUENCE [LARGE SCALE GENOMIC DNA]</scope>
    <source>
        <strain evidence="1 2">B4</strain>
    </source>
</reference>
<dbReference type="Proteomes" id="UP000004324">
    <property type="component" value="Unassembled WGS sequence"/>
</dbReference>
<dbReference type="RefSeq" id="WP_007932030.1">
    <property type="nucleotide sequence ID" value="NZ_AKVJ01000011.1"/>
</dbReference>
<comment type="caution">
    <text evidence="1">The sequence shown here is derived from an EMBL/GenBank/DDBJ whole genome shotgun (WGS) entry which is preliminary data.</text>
</comment>
<evidence type="ECO:0000313" key="1">
    <source>
        <dbReference type="EMBL" id="EIW19925.1"/>
    </source>
</evidence>
<organism evidence="1 2">
    <name type="scientific">Pelosinus fermentans B4</name>
    <dbReference type="NCBI Taxonomy" id="1149862"/>
    <lineage>
        <taxon>Bacteria</taxon>
        <taxon>Bacillati</taxon>
        <taxon>Bacillota</taxon>
        <taxon>Negativicutes</taxon>
        <taxon>Selenomonadales</taxon>
        <taxon>Sporomusaceae</taxon>
        <taxon>Pelosinus</taxon>
    </lineage>
</organism>
<dbReference type="EMBL" id="AKVJ01000011">
    <property type="protein sequence ID" value="EIW19925.1"/>
    <property type="molecule type" value="Genomic_DNA"/>
</dbReference>
<sequence>MAPVPNTEFDYREDVDPISGAPVIISVPKTVQAALDGIPYAAINNIAELFQPDRLREAWRLLRRNDPFDYQLEIADAIIYSCINSLGWLFVVMISRQAGKNEISAFIEHYLLLYGYVCGIPVSGVKFAPVHKPQVQASKDRLEGANTPDGNGLAGCTLTKNLWKAADGYKYHVGPPRDSNKWAFLSINPSANIASQTAFTLLEGDEAQDIDTNKWEKDAQPMATFRNATTVFYGVTWTKNCHIEKAKSQAYDMETRLEAELGYRPKLVFKVDAPAVIRSGNAFYKKAFESQLARLGPDHIAIQTQYLLNAVDTIGKYFTKEHVARMYANDYRMRLGPDPKSVYIFSVDVAGQEEGITEIEDVEVGCHKRDGIALHIGELQLDGTVVPVCMYQWVGIPHSKQREQILAIIKHWRCIGGAADATGIGEALAYYLVEKLPNLEIEPYKFKAAGDENKSKLGYLAYNYVTADKIKIPPKPQNDPQQAELWEELKWQIENLVRVAKKQQSINFHVPQNTAPRKIGHEAHDDLVMALFLLIRAAFIIKNPNMRKAKAIDRNDVM</sequence>
<dbReference type="PATRIC" id="fig|1149862.3.peg.1075"/>
<gene>
    <name evidence="1" type="ORF">FB4_0176</name>
</gene>
<dbReference type="Gene3D" id="3.30.420.240">
    <property type="match status" value="1"/>
</dbReference>
<name>I8RMA5_9FIRM</name>
<keyword evidence="2" id="KW-1185">Reference proteome</keyword>